<gene>
    <name evidence="1" type="ORF">N866_06260</name>
</gene>
<dbReference type="RefSeq" id="WP_034227409.1">
    <property type="nucleotide sequence ID" value="NZ_AXCW01000189.1"/>
</dbReference>
<proteinExistence type="predicted"/>
<name>A0A021VNF3_9CELL</name>
<evidence type="ECO:0000313" key="1">
    <source>
        <dbReference type="EMBL" id="EYR62686.1"/>
    </source>
</evidence>
<sequence>TTGGSGLSGTALDPVAATDLVTDLLSTTPYRAATHAFRFARLVPTTTVIAASGDLLTVRPPSRRPRTHAAGIALALHELLAQADTDGDATLTPWQVVPGEVGGPVLVTLGRLIDLGHLRLLPGNRMAEDDLADGTGGVTVHTFQTLTAPLPSRRSIDRLHLAAAYPASRFTQAGDVVFCTAPRPTALVDRDGLAVVAAPVRVLRVASSAPPGLVPEVVAHAVRTAPGHGDWRAWPVPLLPTAQAATVRDALTEVDAARLALTARLAALDDLTAGLVEATSSGAVSLLPPIRPTQMEG</sequence>
<accession>A0A021VNF3</accession>
<feature type="non-terminal residue" evidence="1">
    <location>
        <position position="1"/>
    </location>
</feature>
<dbReference type="AlphaFoldDB" id="A0A021VNF3"/>
<dbReference type="EMBL" id="AXCW01000189">
    <property type="protein sequence ID" value="EYR62686.1"/>
    <property type="molecule type" value="Genomic_DNA"/>
</dbReference>
<dbReference type="Proteomes" id="UP000019753">
    <property type="component" value="Unassembled WGS sequence"/>
</dbReference>
<comment type="caution">
    <text evidence="1">The sequence shown here is derived from an EMBL/GenBank/DDBJ whole genome shotgun (WGS) entry which is preliminary data.</text>
</comment>
<organism evidence="1 2">
    <name type="scientific">Actinotalea ferrariae CF5-4</name>
    <dbReference type="NCBI Taxonomy" id="948458"/>
    <lineage>
        <taxon>Bacteria</taxon>
        <taxon>Bacillati</taxon>
        <taxon>Actinomycetota</taxon>
        <taxon>Actinomycetes</taxon>
        <taxon>Micrococcales</taxon>
        <taxon>Cellulomonadaceae</taxon>
        <taxon>Actinotalea</taxon>
    </lineage>
</organism>
<protein>
    <submittedName>
        <fullName evidence="1">Uncharacterized protein</fullName>
    </submittedName>
</protein>
<reference evidence="1 2" key="1">
    <citation type="submission" date="2014-01" db="EMBL/GenBank/DDBJ databases">
        <title>Actinotalea ferrariae CF5-4.</title>
        <authorList>
            <person name="Chen F."/>
            <person name="Li Y."/>
            <person name="Wang G."/>
        </authorList>
    </citation>
    <scope>NUCLEOTIDE SEQUENCE [LARGE SCALE GENOMIC DNA]</scope>
    <source>
        <strain evidence="1 2">CF5-4</strain>
    </source>
</reference>
<evidence type="ECO:0000313" key="2">
    <source>
        <dbReference type="Proteomes" id="UP000019753"/>
    </source>
</evidence>
<keyword evidence="2" id="KW-1185">Reference proteome</keyword>